<dbReference type="EMBL" id="MT144398">
    <property type="protein sequence ID" value="QJA53154.1"/>
    <property type="molecule type" value="Genomic_DNA"/>
</dbReference>
<protein>
    <recommendedName>
        <fullName evidence="2">Peptidase</fullName>
    </recommendedName>
</protein>
<evidence type="ECO:0000313" key="1">
    <source>
        <dbReference type="EMBL" id="QJA53154.1"/>
    </source>
</evidence>
<sequence length="107" mass="12294">MPAIQVPGKLKQYGVRGIFVGGCVERGDGSSFRRKGHAHGDPGYELRWTGWICIRSAKRLWTPSGKPSQLLWHETAHIYRRSWTQKQCTQWANKMVRLQRDGGDDRT</sequence>
<organism evidence="1">
    <name type="scientific">viral metagenome</name>
    <dbReference type="NCBI Taxonomy" id="1070528"/>
    <lineage>
        <taxon>unclassified sequences</taxon>
        <taxon>metagenomes</taxon>
        <taxon>organismal metagenomes</taxon>
    </lineage>
</organism>
<accession>A0A6H2A006</accession>
<gene>
    <name evidence="1" type="ORF">TM448A03264_0004</name>
</gene>
<reference evidence="1" key="1">
    <citation type="submission" date="2020-03" db="EMBL/GenBank/DDBJ databases">
        <title>The deep terrestrial virosphere.</title>
        <authorList>
            <person name="Holmfeldt K."/>
            <person name="Nilsson E."/>
            <person name="Simone D."/>
            <person name="Lopez-Fernandez M."/>
            <person name="Wu X."/>
            <person name="de Brujin I."/>
            <person name="Lundin D."/>
            <person name="Andersson A."/>
            <person name="Bertilsson S."/>
            <person name="Dopson M."/>
        </authorList>
    </citation>
    <scope>NUCLEOTIDE SEQUENCE</scope>
    <source>
        <strain evidence="1">TM448A03264</strain>
    </source>
</reference>
<dbReference type="AlphaFoldDB" id="A0A6H2A006"/>
<evidence type="ECO:0008006" key="2">
    <source>
        <dbReference type="Google" id="ProtNLM"/>
    </source>
</evidence>
<proteinExistence type="predicted"/>
<name>A0A6H2A006_9ZZZZ</name>